<evidence type="ECO:0000259" key="1">
    <source>
        <dbReference type="SMART" id="SM00579"/>
    </source>
</evidence>
<comment type="caution">
    <text evidence="2">The sequence shown here is derived from an EMBL/GenBank/DDBJ whole genome shotgun (WGS) entry which is preliminary data.</text>
</comment>
<evidence type="ECO:0000313" key="2">
    <source>
        <dbReference type="EMBL" id="PHT43320.1"/>
    </source>
</evidence>
<dbReference type="PANTHER" id="PTHR34145:SF68">
    <property type="entry name" value="FBD DOMAIN-CONTAINING PROTEIN"/>
    <property type="match status" value="1"/>
</dbReference>
<feature type="domain" description="FBD" evidence="1">
    <location>
        <begin position="218"/>
        <end position="287"/>
    </location>
</feature>
<dbReference type="EMBL" id="MLFT02000007">
    <property type="protein sequence ID" value="PHT43320.1"/>
    <property type="molecule type" value="Genomic_DNA"/>
</dbReference>
<proteinExistence type="predicted"/>
<dbReference type="InterPro" id="IPR032675">
    <property type="entry name" value="LRR_dom_sf"/>
</dbReference>
<dbReference type="SMART" id="SM00579">
    <property type="entry name" value="FBD"/>
    <property type="match status" value="1"/>
</dbReference>
<evidence type="ECO:0000313" key="3">
    <source>
        <dbReference type="Proteomes" id="UP000224567"/>
    </source>
</evidence>
<dbReference type="InterPro" id="IPR006566">
    <property type="entry name" value="FBD"/>
</dbReference>
<dbReference type="Gene3D" id="3.80.10.10">
    <property type="entry name" value="Ribonuclease Inhibitor"/>
    <property type="match status" value="1"/>
</dbReference>
<reference evidence="2 3" key="1">
    <citation type="journal article" date="2017" name="Genome Biol.">
        <title>New reference genome sequences of hot pepper reveal the massive evolution of plant disease-resistance genes by retroduplication.</title>
        <authorList>
            <person name="Kim S."/>
            <person name="Park J."/>
            <person name="Yeom S.I."/>
            <person name="Kim Y.M."/>
            <person name="Seo E."/>
            <person name="Kim K.T."/>
            <person name="Kim M.S."/>
            <person name="Lee J.M."/>
            <person name="Cheong K."/>
            <person name="Shin H.S."/>
            <person name="Kim S.B."/>
            <person name="Han K."/>
            <person name="Lee J."/>
            <person name="Park M."/>
            <person name="Lee H.A."/>
            <person name="Lee H.Y."/>
            <person name="Lee Y."/>
            <person name="Oh S."/>
            <person name="Lee J.H."/>
            <person name="Choi E."/>
            <person name="Choi E."/>
            <person name="Lee S.E."/>
            <person name="Jeon J."/>
            <person name="Kim H."/>
            <person name="Choi G."/>
            <person name="Song H."/>
            <person name="Lee J."/>
            <person name="Lee S.C."/>
            <person name="Kwon J.K."/>
            <person name="Lee H.Y."/>
            <person name="Koo N."/>
            <person name="Hong Y."/>
            <person name="Kim R.W."/>
            <person name="Kang W.H."/>
            <person name="Huh J.H."/>
            <person name="Kang B.C."/>
            <person name="Yang T.J."/>
            <person name="Lee Y.H."/>
            <person name="Bennetzen J.L."/>
            <person name="Choi D."/>
        </authorList>
    </citation>
    <scope>NUCLEOTIDE SEQUENCE [LARGE SCALE GENOMIC DNA]</scope>
    <source>
        <strain evidence="3">cv. PBC81</strain>
    </source>
</reference>
<organism evidence="2 3">
    <name type="scientific">Capsicum baccatum</name>
    <name type="common">Peruvian pepper</name>
    <dbReference type="NCBI Taxonomy" id="33114"/>
    <lineage>
        <taxon>Eukaryota</taxon>
        <taxon>Viridiplantae</taxon>
        <taxon>Streptophyta</taxon>
        <taxon>Embryophyta</taxon>
        <taxon>Tracheophyta</taxon>
        <taxon>Spermatophyta</taxon>
        <taxon>Magnoliopsida</taxon>
        <taxon>eudicotyledons</taxon>
        <taxon>Gunneridae</taxon>
        <taxon>Pentapetalae</taxon>
        <taxon>asterids</taxon>
        <taxon>lamiids</taxon>
        <taxon>Solanales</taxon>
        <taxon>Solanaceae</taxon>
        <taxon>Solanoideae</taxon>
        <taxon>Capsiceae</taxon>
        <taxon>Capsicum</taxon>
    </lineage>
</organism>
<dbReference type="InterPro" id="IPR053772">
    <property type="entry name" value="At1g61320/At1g61330-like"/>
</dbReference>
<name>A0A2G2WDX6_CAPBA</name>
<keyword evidence="3" id="KW-1185">Reference proteome</keyword>
<reference evidence="3" key="2">
    <citation type="journal article" date="2017" name="J. Anim. Genet.">
        <title>Multiple reference genome sequences of hot pepper reveal the massive evolution of plant disease resistance genes by retroduplication.</title>
        <authorList>
            <person name="Kim S."/>
            <person name="Park J."/>
            <person name="Yeom S.-I."/>
            <person name="Kim Y.-M."/>
            <person name="Seo E."/>
            <person name="Kim K.-T."/>
            <person name="Kim M.-S."/>
            <person name="Lee J.M."/>
            <person name="Cheong K."/>
            <person name="Shin H.-S."/>
            <person name="Kim S.-B."/>
            <person name="Han K."/>
            <person name="Lee J."/>
            <person name="Park M."/>
            <person name="Lee H.-A."/>
            <person name="Lee H.-Y."/>
            <person name="Lee Y."/>
            <person name="Oh S."/>
            <person name="Lee J.H."/>
            <person name="Choi E."/>
            <person name="Choi E."/>
            <person name="Lee S.E."/>
            <person name="Jeon J."/>
            <person name="Kim H."/>
            <person name="Choi G."/>
            <person name="Song H."/>
            <person name="Lee J."/>
            <person name="Lee S.-C."/>
            <person name="Kwon J.-K."/>
            <person name="Lee H.-Y."/>
            <person name="Koo N."/>
            <person name="Hong Y."/>
            <person name="Kim R.W."/>
            <person name="Kang W.-H."/>
            <person name="Huh J.H."/>
            <person name="Kang B.-C."/>
            <person name="Yang T.-J."/>
            <person name="Lee Y.-H."/>
            <person name="Bennetzen J.L."/>
            <person name="Choi D."/>
        </authorList>
    </citation>
    <scope>NUCLEOTIDE SEQUENCE [LARGE SCALE GENOMIC DNA]</scope>
    <source>
        <strain evidence="3">cv. PBC81</strain>
    </source>
</reference>
<dbReference type="OrthoDB" id="1279040at2759"/>
<sequence length="339" mass="39151">MKSSFGFRFCKRFLWQNSGENMRLGIEAQTCLHGLDKTLIFALSSTASFLSMLNLVSLQIETCEGLDHLKIYAPKLMKLSILNDSIETLNLDRFIDYPKLETVALGVNNYQQDKVLNLTYLLNNWPEVIHLRLDCYYLRCFASGIEAERIPTCLNNLRVLSLFYFNFSDEDQILSLLRMLRNCLNFEDLLLFMPTLKERGGMELVDVNHFEGLAYMTQGLQLNKLKILEIENFYGSITELLFVRFILASAPLLQKIILRVDEIQCRRIIRLTMRFPRASPELEIICVPSKPVLSLERYVLFTYKNTSTFISIQPKGGATFSKGWSHAHPLSKNYVVNRS</sequence>
<accession>A0A2G2WDX6</accession>
<gene>
    <name evidence="2" type="ORF">CQW23_17345</name>
</gene>
<dbReference type="SUPFAM" id="SSF52047">
    <property type="entry name" value="RNI-like"/>
    <property type="match status" value="1"/>
</dbReference>
<dbReference type="Proteomes" id="UP000224567">
    <property type="component" value="Unassembled WGS sequence"/>
</dbReference>
<protein>
    <recommendedName>
        <fullName evidence="1">FBD domain-containing protein</fullName>
    </recommendedName>
</protein>
<dbReference type="PANTHER" id="PTHR34145">
    <property type="entry name" value="OS02G0105600 PROTEIN"/>
    <property type="match status" value="1"/>
</dbReference>
<dbReference type="AlphaFoldDB" id="A0A2G2WDX6"/>
<dbReference type="Pfam" id="PF08387">
    <property type="entry name" value="FBD"/>
    <property type="match status" value="1"/>
</dbReference>